<protein>
    <submittedName>
        <fullName evidence="4">TetR family transcriptional regulator</fullName>
    </submittedName>
</protein>
<evidence type="ECO:0000313" key="4">
    <source>
        <dbReference type="EMBL" id="PXY21195.1"/>
    </source>
</evidence>
<name>A0A2V4ALM5_9PSEU</name>
<dbReference type="InterPro" id="IPR036271">
    <property type="entry name" value="Tet_transcr_reg_TetR-rel_C_sf"/>
</dbReference>
<dbReference type="InterPro" id="IPR050109">
    <property type="entry name" value="HTH-type_TetR-like_transc_reg"/>
</dbReference>
<sequence length="191" mass="21176">MAEELTLTPAAERVLDVAGRLFYDNGIHAVGVESIASEAGVTKKTLYDRFGSKDALIGHYLRRRDERWREHVVSVVEQRGRIPPARRLLLVFDALEQWIATENPRGCAFINAQAELPDATHPGREVIREQKQWMLDYLRALARQTGARNPRKLATSLLLLLEGATVTASLGVVPGAIGNAKDVARQLIETS</sequence>
<evidence type="ECO:0000256" key="1">
    <source>
        <dbReference type="ARBA" id="ARBA00023015"/>
    </source>
</evidence>
<dbReference type="InterPro" id="IPR001647">
    <property type="entry name" value="HTH_TetR"/>
</dbReference>
<dbReference type="GO" id="GO:0003700">
    <property type="term" value="F:DNA-binding transcription factor activity"/>
    <property type="evidence" value="ECO:0007669"/>
    <property type="project" value="TreeGrafter"/>
</dbReference>
<dbReference type="PANTHER" id="PTHR30055:SF200">
    <property type="entry name" value="HTH-TYPE TRANSCRIPTIONAL REPRESSOR BDCR"/>
    <property type="match status" value="1"/>
</dbReference>
<proteinExistence type="predicted"/>
<keyword evidence="1" id="KW-0805">Transcription regulation</keyword>
<dbReference type="EMBL" id="MASW01000006">
    <property type="protein sequence ID" value="PXY21195.1"/>
    <property type="molecule type" value="Genomic_DNA"/>
</dbReference>
<dbReference type="InterPro" id="IPR009057">
    <property type="entry name" value="Homeodomain-like_sf"/>
</dbReference>
<evidence type="ECO:0000256" key="3">
    <source>
        <dbReference type="ARBA" id="ARBA00023163"/>
    </source>
</evidence>
<dbReference type="Pfam" id="PF16925">
    <property type="entry name" value="TetR_C_13"/>
    <property type="match status" value="1"/>
</dbReference>
<dbReference type="AlphaFoldDB" id="A0A2V4ALM5"/>
<keyword evidence="5" id="KW-1185">Reference proteome</keyword>
<dbReference type="SUPFAM" id="SSF48498">
    <property type="entry name" value="Tetracyclin repressor-like, C-terminal domain"/>
    <property type="match status" value="1"/>
</dbReference>
<dbReference type="Proteomes" id="UP000249915">
    <property type="component" value="Unassembled WGS sequence"/>
</dbReference>
<evidence type="ECO:0000313" key="5">
    <source>
        <dbReference type="Proteomes" id="UP000249915"/>
    </source>
</evidence>
<organism evidence="4 5">
    <name type="scientific">Prauserella muralis</name>
    <dbReference type="NCBI Taxonomy" id="588067"/>
    <lineage>
        <taxon>Bacteria</taxon>
        <taxon>Bacillati</taxon>
        <taxon>Actinomycetota</taxon>
        <taxon>Actinomycetes</taxon>
        <taxon>Pseudonocardiales</taxon>
        <taxon>Pseudonocardiaceae</taxon>
        <taxon>Prauserella</taxon>
    </lineage>
</organism>
<dbReference type="PROSITE" id="PS50977">
    <property type="entry name" value="HTH_TETR_2"/>
    <property type="match status" value="1"/>
</dbReference>
<dbReference type="RefSeq" id="WP_112284437.1">
    <property type="nucleotide sequence ID" value="NZ_MASW01000006.1"/>
</dbReference>
<keyword evidence="3" id="KW-0804">Transcription</keyword>
<dbReference type="Pfam" id="PF00440">
    <property type="entry name" value="TetR_N"/>
    <property type="match status" value="1"/>
</dbReference>
<accession>A0A2V4ALM5</accession>
<keyword evidence="2" id="KW-0238">DNA-binding</keyword>
<evidence type="ECO:0000256" key="2">
    <source>
        <dbReference type="ARBA" id="ARBA00023125"/>
    </source>
</evidence>
<dbReference type="OrthoDB" id="4214267at2"/>
<dbReference type="InterPro" id="IPR011075">
    <property type="entry name" value="TetR_C"/>
</dbReference>
<dbReference type="PANTHER" id="PTHR30055">
    <property type="entry name" value="HTH-TYPE TRANSCRIPTIONAL REGULATOR RUTR"/>
    <property type="match status" value="1"/>
</dbReference>
<gene>
    <name evidence="4" type="ORF">BAY60_27440</name>
</gene>
<dbReference type="PRINTS" id="PR00455">
    <property type="entry name" value="HTHTETR"/>
</dbReference>
<comment type="caution">
    <text evidence="4">The sequence shown here is derived from an EMBL/GenBank/DDBJ whole genome shotgun (WGS) entry which is preliminary data.</text>
</comment>
<dbReference type="SUPFAM" id="SSF46689">
    <property type="entry name" value="Homeodomain-like"/>
    <property type="match status" value="1"/>
</dbReference>
<reference evidence="4 5" key="1">
    <citation type="submission" date="2016-07" db="EMBL/GenBank/DDBJ databases">
        <title>Draft genome sequence of Prauserella muralis DSM 45305, isolated from a mould-covered wall in an indoor environment.</title>
        <authorList>
            <person name="Ruckert C."/>
            <person name="Albersmeier A."/>
            <person name="Jiang C.-L."/>
            <person name="Jiang Y."/>
            <person name="Kalinowski J."/>
            <person name="Schneider O."/>
            <person name="Winkler A."/>
            <person name="Zotchev S.B."/>
        </authorList>
    </citation>
    <scope>NUCLEOTIDE SEQUENCE [LARGE SCALE GENOMIC DNA]</scope>
    <source>
        <strain evidence="4 5">DSM 45305</strain>
    </source>
</reference>
<dbReference type="GO" id="GO:0000976">
    <property type="term" value="F:transcription cis-regulatory region binding"/>
    <property type="evidence" value="ECO:0007669"/>
    <property type="project" value="TreeGrafter"/>
</dbReference>
<dbReference type="Gene3D" id="1.10.357.10">
    <property type="entry name" value="Tetracycline Repressor, domain 2"/>
    <property type="match status" value="1"/>
</dbReference>